<reference evidence="2 3" key="1">
    <citation type="journal article" date="2018" name="Mol. Biol. Evol.">
        <title>Broad Genomic Sampling Reveals a Smut Pathogenic Ancestry of the Fungal Clade Ustilaginomycotina.</title>
        <authorList>
            <person name="Kijpornyongpan T."/>
            <person name="Mondo S.J."/>
            <person name="Barry K."/>
            <person name="Sandor L."/>
            <person name="Lee J."/>
            <person name="Lipzen A."/>
            <person name="Pangilinan J."/>
            <person name="LaButti K."/>
            <person name="Hainaut M."/>
            <person name="Henrissat B."/>
            <person name="Grigoriev I.V."/>
            <person name="Spatafora J.W."/>
            <person name="Aime M.C."/>
        </authorList>
    </citation>
    <scope>NUCLEOTIDE SEQUENCE [LARGE SCALE GENOMIC DNA]</scope>
    <source>
        <strain evidence="2 3">MCA 4718</strain>
    </source>
</reference>
<dbReference type="EMBL" id="KZ819341">
    <property type="protein sequence ID" value="PWN17713.1"/>
    <property type="molecule type" value="Genomic_DNA"/>
</dbReference>
<keyword evidence="3" id="KW-1185">Reference proteome</keyword>
<feature type="region of interest" description="Disordered" evidence="1">
    <location>
        <begin position="1"/>
        <end position="46"/>
    </location>
</feature>
<protein>
    <submittedName>
        <fullName evidence="2">Uncharacterized protein</fullName>
    </submittedName>
</protein>
<gene>
    <name evidence="2" type="ORF">BCV69DRAFT_301897</name>
</gene>
<evidence type="ECO:0000313" key="2">
    <source>
        <dbReference type="EMBL" id="PWN17713.1"/>
    </source>
</evidence>
<organism evidence="2 3">
    <name type="scientific">Pseudomicrostroma glucosiphilum</name>
    <dbReference type="NCBI Taxonomy" id="1684307"/>
    <lineage>
        <taxon>Eukaryota</taxon>
        <taxon>Fungi</taxon>
        <taxon>Dikarya</taxon>
        <taxon>Basidiomycota</taxon>
        <taxon>Ustilaginomycotina</taxon>
        <taxon>Exobasidiomycetes</taxon>
        <taxon>Microstromatales</taxon>
        <taxon>Microstromatales incertae sedis</taxon>
        <taxon>Pseudomicrostroma</taxon>
    </lineage>
</organism>
<dbReference type="RefSeq" id="XP_025344873.1">
    <property type="nucleotide sequence ID" value="XM_025494612.1"/>
</dbReference>
<accession>A0A316TZM6</accession>
<evidence type="ECO:0000256" key="1">
    <source>
        <dbReference type="SAM" id="MobiDB-lite"/>
    </source>
</evidence>
<feature type="compositionally biased region" description="Low complexity" evidence="1">
    <location>
        <begin position="18"/>
        <end position="30"/>
    </location>
</feature>
<name>A0A316TZM6_9BASI</name>
<sequence length="343" mass="39090">MPPVAEGRLQGDPEQVNEEQSCAEEAQAASPTPNSEVEQPAPPPKQVNITELHSLPDIVSALGQRLPEVDDEKLAKLAELLQPPKQIDITSLDSLRAITSALKHRLPEVDDQTIAKIAEVQQNANSIASKRVRLAQAKGRSDISEDLAMVKEHTTPLNRENWFQWRQELRLNMVMVSYADELLFGEDEIEYTPFLEELDRKLVATIYLTLDADGPVAVRYQYLKRRHECSNGRELLKLLESELKPGGHWKQVWTLYKLYKVSLVNDDIDKAIEKIDRWAYDAWNLGVPVPEAHKCAMLLKLTIGKEPYRVAWTQLQSEKACNDWIAVSSALRWANEFERTSYR</sequence>
<dbReference type="AlphaFoldDB" id="A0A316TZM6"/>
<proteinExistence type="predicted"/>
<dbReference type="GeneID" id="37016346"/>
<evidence type="ECO:0000313" key="3">
    <source>
        <dbReference type="Proteomes" id="UP000245942"/>
    </source>
</evidence>
<dbReference type="Proteomes" id="UP000245942">
    <property type="component" value="Unassembled WGS sequence"/>
</dbReference>